<feature type="transmembrane region" description="Helical" evidence="1">
    <location>
        <begin position="54"/>
        <end position="72"/>
    </location>
</feature>
<dbReference type="EMBL" id="CP034302">
    <property type="protein sequence ID" value="QHH13168.1"/>
    <property type="molecule type" value="Genomic_DNA"/>
</dbReference>
<evidence type="ECO:0000313" key="3">
    <source>
        <dbReference type="Proteomes" id="UP000464718"/>
    </source>
</evidence>
<keyword evidence="1" id="KW-0472">Membrane</keyword>
<geneLocation type="plasmid" evidence="3">
    <name>pvpsd2016-3</name>
</geneLocation>
<keyword evidence="1" id="KW-0812">Transmembrane</keyword>
<dbReference type="AlphaFoldDB" id="A0AAX1G059"/>
<proteinExistence type="predicted"/>
<protein>
    <submittedName>
        <fullName evidence="2">Uncharacterized protein</fullName>
    </submittedName>
</protein>
<accession>A0AAX1G059</accession>
<organism evidence="2 3">
    <name type="scientific">Vibrio parahaemolyticus</name>
    <dbReference type="NCBI Taxonomy" id="670"/>
    <lineage>
        <taxon>Bacteria</taxon>
        <taxon>Pseudomonadati</taxon>
        <taxon>Pseudomonadota</taxon>
        <taxon>Gammaproteobacteria</taxon>
        <taxon>Vibrionales</taxon>
        <taxon>Vibrionaceae</taxon>
        <taxon>Vibrio</taxon>
    </lineage>
</organism>
<gene>
    <name evidence="2" type="ORF">EHC69_28305</name>
</gene>
<evidence type="ECO:0000256" key="1">
    <source>
        <dbReference type="SAM" id="Phobius"/>
    </source>
</evidence>
<sequence length="205" mass="23624">MELNTKIRLRRWRNNAVFTASILGVTALIYGFFFVVATTIVHDLNLNLTLAECHYIASGGFVMLFGGMYLFYRWKHRHDDPIENEIDALYRQGVAAYQSNEPKENHPFKGGEEPNVEAIFWTDGWEDAEILDGNEHEAVSVTDLNYVVLTRIPAPEEGWTLDALDCIDCFLIAPSGWRVFVGRRHFRSSHWNRDEKVLEYLPDAN</sequence>
<dbReference type="Proteomes" id="UP000464718">
    <property type="component" value="Plasmid pvpsd2016-3"/>
</dbReference>
<feature type="transmembrane region" description="Helical" evidence="1">
    <location>
        <begin position="16"/>
        <end position="42"/>
    </location>
</feature>
<evidence type="ECO:0000313" key="2">
    <source>
        <dbReference type="EMBL" id="QHH13168.1"/>
    </source>
</evidence>
<keyword evidence="2" id="KW-0614">Plasmid</keyword>
<reference evidence="2 3" key="1">
    <citation type="submission" date="2018-12" db="EMBL/GenBank/DDBJ databases">
        <title>Genomic insights into the evolutionary origins and pathogenicity of five Vibrio parahaemolyticus strains isolated from the shrimp with acute hepatopancreatic necrosis disease (AHPND).</title>
        <authorList>
            <person name="Yang Q."/>
            <person name="Dong X."/>
            <person name="Xie G."/>
            <person name="Fu S."/>
            <person name="Zou P."/>
            <person name="Sun J."/>
            <person name="Wang Y."/>
            <person name="Huang J."/>
        </authorList>
    </citation>
    <scope>NUCLEOTIDE SEQUENCE [LARGE SCALE GENOMIC DNA]</scope>
    <source>
        <strain evidence="2 3">20160303005-1</strain>
        <plasmid evidence="3">pvpsd2016-3</plasmid>
    </source>
</reference>
<name>A0AAX1G059_VIBPH</name>
<keyword evidence="1" id="KW-1133">Transmembrane helix</keyword>
<dbReference type="RefSeq" id="WP_086482411.1">
    <property type="nucleotide sequence ID" value="NZ_CP034302.1"/>
</dbReference>